<sequence>MPYFNCTQEIGKLGLVLDEFLGSKSQAGVVPSTSTAAGISSSRVAENTGESSSSKTCKSNYAKLPDYLRSCLDYSSIVTNRYPVEIGKLVRLLLAEGLVQDKPGDTMEDVKELIDLGMLQEVDDGTEVKVPASYLQLSILKLEKQDFVSKTANSPVRLAIRDDGRDIFPNPEGRLVRSLFIITAERRHASFGSTGCLSWASMRNVCGMRFLLVLDLDGKIAYLPEEVGDLIHLRYLGLANSDLDELPRTLGNLQKLQTLDITMCGNLSKLPTEVLHIQQLRHLLMSKSIGDCEIRVPEGIGKMVNLHSLSGIYGGDGIARELSALTQIKDLGFKRVSEDHASELFAAIKKMESLASLSLEAEGCFFDETNCTLFPALDAFSPPPLLQEFYLQGGLIEIPMWLASMENLTRLTLSFSYLWENPTSVLQLLPKLKHLSLWEAYRAKLIGIEFCNAGGFPALETLTIASQFLLEWTEIATGAFPSLRSLSFRCCLSLIFLPEGLQNISTLQELYLDSMHPDLARRLKGEENYKIKHIPKLKLRSAF</sequence>
<comment type="caution">
    <text evidence="3">The sequence shown here is derived from an EMBL/GenBank/DDBJ whole genome shotgun (WGS) entry which is preliminary data.</text>
</comment>
<keyword evidence="1" id="KW-0677">Repeat</keyword>
<gene>
    <name evidence="3" type="ORF">POTOM_030466</name>
</gene>
<feature type="domain" description="Disease resistance R13L4/SHOC-2-like LRR" evidence="2">
    <location>
        <begin position="204"/>
        <end position="512"/>
    </location>
</feature>
<dbReference type="AlphaFoldDB" id="A0A8X8CU59"/>
<dbReference type="PANTHER" id="PTHR47186:SF12">
    <property type="entry name" value="NB-ARC DOMAIN-CONTAINING PROTEIN"/>
    <property type="match status" value="1"/>
</dbReference>
<evidence type="ECO:0000313" key="4">
    <source>
        <dbReference type="Proteomes" id="UP000886885"/>
    </source>
</evidence>
<organism evidence="3 4">
    <name type="scientific">Populus tomentosa</name>
    <name type="common">Chinese white poplar</name>
    <dbReference type="NCBI Taxonomy" id="118781"/>
    <lineage>
        <taxon>Eukaryota</taxon>
        <taxon>Viridiplantae</taxon>
        <taxon>Streptophyta</taxon>
        <taxon>Embryophyta</taxon>
        <taxon>Tracheophyta</taxon>
        <taxon>Spermatophyta</taxon>
        <taxon>Magnoliopsida</taxon>
        <taxon>eudicotyledons</taxon>
        <taxon>Gunneridae</taxon>
        <taxon>Pentapetalae</taxon>
        <taxon>rosids</taxon>
        <taxon>fabids</taxon>
        <taxon>Malpighiales</taxon>
        <taxon>Salicaceae</taxon>
        <taxon>Saliceae</taxon>
        <taxon>Populus</taxon>
    </lineage>
</organism>
<dbReference type="OrthoDB" id="646178at2759"/>
<dbReference type="Pfam" id="PF23598">
    <property type="entry name" value="LRR_14"/>
    <property type="match status" value="1"/>
</dbReference>
<reference evidence="3" key="1">
    <citation type="journal article" date="2020" name="bioRxiv">
        <title>Hybrid origin of Populus tomentosa Carr. identified through genome sequencing and phylogenomic analysis.</title>
        <authorList>
            <person name="An X."/>
            <person name="Gao K."/>
            <person name="Chen Z."/>
            <person name="Li J."/>
            <person name="Yang X."/>
            <person name="Yang X."/>
            <person name="Zhou J."/>
            <person name="Guo T."/>
            <person name="Zhao T."/>
            <person name="Huang S."/>
            <person name="Miao D."/>
            <person name="Khan W.U."/>
            <person name="Rao P."/>
            <person name="Ye M."/>
            <person name="Lei B."/>
            <person name="Liao W."/>
            <person name="Wang J."/>
            <person name="Ji L."/>
            <person name="Li Y."/>
            <person name="Guo B."/>
            <person name="Mustafa N.S."/>
            <person name="Li S."/>
            <person name="Yun Q."/>
            <person name="Keller S.R."/>
            <person name="Mao J."/>
            <person name="Zhang R."/>
            <person name="Strauss S.H."/>
        </authorList>
    </citation>
    <scope>NUCLEOTIDE SEQUENCE</scope>
    <source>
        <strain evidence="3">GM15</strain>
        <tissue evidence="3">Leaf</tissue>
    </source>
</reference>
<dbReference type="InterPro" id="IPR055414">
    <property type="entry name" value="LRR_R13L4/SHOC2-like"/>
</dbReference>
<dbReference type="EMBL" id="JAAWWB010000015">
    <property type="protein sequence ID" value="KAG6766387.1"/>
    <property type="molecule type" value="Genomic_DNA"/>
</dbReference>
<keyword evidence="4" id="KW-1185">Reference proteome</keyword>
<name>A0A8X8CU59_POPTO</name>
<protein>
    <recommendedName>
        <fullName evidence="2">Disease resistance R13L4/SHOC-2-like LRR domain-containing protein</fullName>
    </recommendedName>
</protein>
<dbReference type="PANTHER" id="PTHR47186">
    <property type="entry name" value="LEUCINE-RICH REPEAT-CONTAINING PROTEIN 57"/>
    <property type="match status" value="1"/>
</dbReference>
<accession>A0A8X8CU59</accession>
<evidence type="ECO:0000259" key="2">
    <source>
        <dbReference type="Pfam" id="PF23598"/>
    </source>
</evidence>
<evidence type="ECO:0000256" key="1">
    <source>
        <dbReference type="ARBA" id="ARBA00022737"/>
    </source>
</evidence>
<evidence type="ECO:0000313" key="3">
    <source>
        <dbReference type="EMBL" id="KAG6766387.1"/>
    </source>
</evidence>
<dbReference type="Proteomes" id="UP000886885">
    <property type="component" value="Chromosome 8A"/>
</dbReference>
<proteinExistence type="predicted"/>